<sequence>MHERCWQLMTRILDADVIKRNMDIFVRAMFKAKLLTCAEPGFDSILVSHEVRAVLDLASPVAKKASTLPPRFHPNTETFRAMDHGNPSHIIRDFLGADPLNNSYIDNVIAKYTAKYTKQREKGFKPISQSTIATHNMSRRSQAPFKTSNVFLPTELILNIADHMKHHGDIRNLFLVFPHWHPMVPDSYWRRRFIDDNYLENDQFPAADALDWQHVYLNTDKLFRPSFGWRNRQHISRQLESVKERFLLRLERKGIQE</sequence>
<name>A0A9W9T4Y6_9EURO</name>
<organism evidence="1 2">
    <name type="scientific">Penicillium cf. viridicatum</name>
    <dbReference type="NCBI Taxonomy" id="2972119"/>
    <lineage>
        <taxon>Eukaryota</taxon>
        <taxon>Fungi</taxon>
        <taxon>Dikarya</taxon>
        <taxon>Ascomycota</taxon>
        <taxon>Pezizomycotina</taxon>
        <taxon>Eurotiomycetes</taxon>
        <taxon>Eurotiomycetidae</taxon>
        <taxon>Eurotiales</taxon>
        <taxon>Aspergillaceae</taxon>
        <taxon>Penicillium</taxon>
    </lineage>
</organism>
<evidence type="ECO:0000313" key="2">
    <source>
        <dbReference type="Proteomes" id="UP001150942"/>
    </source>
</evidence>
<reference evidence="1" key="2">
    <citation type="journal article" date="2023" name="IMA Fungus">
        <title>Comparative genomic study of the Penicillium genus elucidates a diverse pangenome and 15 lateral gene transfer events.</title>
        <authorList>
            <person name="Petersen C."/>
            <person name="Sorensen T."/>
            <person name="Nielsen M.R."/>
            <person name="Sondergaard T.E."/>
            <person name="Sorensen J.L."/>
            <person name="Fitzpatrick D.A."/>
            <person name="Frisvad J.C."/>
            <person name="Nielsen K.L."/>
        </authorList>
    </citation>
    <scope>NUCLEOTIDE SEQUENCE</scope>
    <source>
        <strain evidence="1">IBT 20477</strain>
    </source>
</reference>
<dbReference type="AlphaFoldDB" id="A0A9W9T4Y6"/>
<proteinExistence type="predicted"/>
<keyword evidence="2" id="KW-1185">Reference proteome</keyword>
<protein>
    <recommendedName>
        <fullName evidence="3">F-box domain-containing protein</fullName>
    </recommendedName>
</protein>
<comment type="caution">
    <text evidence="1">The sequence shown here is derived from an EMBL/GenBank/DDBJ whole genome shotgun (WGS) entry which is preliminary data.</text>
</comment>
<reference evidence="1" key="1">
    <citation type="submission" date="2022-11" db="EMBL/GenBank/DDBJ databases">
        <authorList>
            <person name="Petersen C."/>
        </authorList>
    </citation>
    <scope>NUCLEOTIDE SEQUENCE</scope>
    <source>
        <strain evidence="1">IBT 20477</strain>
    </source>
</reference>
<dbReference type="Proteomes" id="UP001150942">
    <property type="component" value="Unassembled WGS sequence"/>
</dbReference>
<accession>A0A9W9T4Y6</accession>
<evidence type="ECO:0000313" key="1">
    <source>
        <dbReference type="EMBL" id="KAJ5209481.1"/>
    </source>
</evidence>
<dbReference type="OrthoDB" id="4332410at2759"/>
<dbReference type="EMBL" id="JAPQKQ010000002">
    <property type="protein sequence ID" value="KAJ5209481.1"/>
    <property type="molecule type" value="Genomic_DNA"/>
</dbReference>
<evidence type="ECO:0008006" key="3">
    <source>
        <dbReference type="Google" id="ProtNLM"/>
    </source>
</evidence>
<gene>
    <name evidence="1" type="ORF">N7449_003860</name>
</gene>